<dbReference type="EMBL" id="ON529857">
    <property type="protein sequence ID" value="USN15243.1"/>
    <property type="molecule type" value="Genomic_DNA"/>
</dbReference>
<evidence type="ECO:0000313" key="1">
    <source>
        <dbReference type="EMBL" id="USN15243.1"/>
    </source>
</evidence>
<protein>
    <submittedName>
        <fullName evidence="1">Uncharacterized protein</fullName>
    </submittedName>
</protein>
<dbReference type="Proteomes" id="UP001056576">
    <property type="component" value="Segment"/>
</dbReference>
<accession>A0A9E7MRE0</accession>
<keyword evidence="2" id="KW-1185">Reference proteome</keyword>
<name>A0A9E7MRE0_9CAUD</name>
<reference evidence="1 2" key="1">
    <citation type="submission" date="2022-05" db="EMBL/GenBank/DDBJ databases">
        <authorList>
            <person name="Friedrich I."/>
            <person name="Poehlein A."/>
            <person name="Schneider D."/>
            <person name="Hertel R."/>
            <person name="Daniel R."/>
        </authorList>
    </citation>
    <scope>NUCLEOTIDE SEQUENCE [LARGE SCALE GENOMIC DNA]</scope>
</reference>
<sequence length="106" mass="12333">MHPAALAGIQQHGHRWRFSIRLRDLVDQLKNPDELVVGDVKRIINAVAPRLHDFIHKKDVAHDLALVDLLEDFIDYCHDAEDDPDEVKNILNDLYDIFDFNRILVI</sequence>
<organism evidence="1 2">
    <name type="scientific">Brevundimonas phage vB_BpoS-Kikimora</name>
    <dbReference type="NCBI Taxonomy" id="2948601"/>
    <lineage>
        <taxon>Viruses</taxon>
        <taxon>Duplodnaviria</taxon>
        <taxon>Heunggongvirae</taxon>
        <taxon>Uroviricota</taxon>
        <taxon>Caudoviricetes</taxon>
        <taxon>Jeanschmidtviridae</taxon>
        <taxon>Kikimoravirus</taxon>
        <taxon>Kikimoravirus kikimora</taxon>
    </lineage>
</organism>
<proteinExistence type="predicted"/>
<evidence type="ECO:0000313" key="2">
    <source>
        <dbReference type="Proteomes" id="UP001056576"/>
    </source>
</evidence>
<gene>
    <name evidence="1" type="ORF">KIKIMORA_00970</name>
</gene>